<dbReference type="RefSeq" id="WP_048642988.1">
    <property type="nucleotide sequence ID" value="NZ_CAXBGM010000079.1"/>
</dbReference>
<evidence type="ECO:0000313" key="2">
    <source>
        <dbReference type="EMBL" id="AKP52810.1"/>
    </source>
</evidence>
<proteinExistence type="predicted"/>
<evidence type="ECO:0000256" key="1">
    <source>
        <dbReference type="SAM" id="Phobius"/>
    </source>
</evidence>
<protein>
    <submittedName>
        <fullName evidence="2">Uncharacterized protein</fullName>
    </submittedName>
</protein>
<keyword evidence="3" id="KW-1185">Reference proteome</keyword>
<evidence type="ECO:0000313" key="3">
    <source>
        <dbReference type="Proteomes" id="UP000036520"/>
    </source>
</evidence>
<reference evidence="2 3" key="1">
    <citation type="submission" date="2015-07" db="EMBL/GenBank/DDBJ databases">
        <authorList>
            <person name="Kim K.M."/>
        </authorList>
    </citation>
    <scope>NUCLEOTIDE SEQUENCE [LARGE SCALE GENOMIC DNA]</scope>
    <source>
        <strain evidence="2 3">KCTC 12363</strain>
    </source>
</reference>
<gene>
    <name evidence="2" type="ORF">CA2015_3421</name>
</gene>
<keyword evidence="1" id="KW-0472">Membrane</keyword>
<dbReference type="EMBL" id="CP012040">
    <property type="protein sequence ID" value="AKP52810.1"/>
    <property type="molecule type" value="Genomic_DNA"/>
</dbReference>
<organism evidence="2 3">
    <name type="scientific">Cyclobacterium amurskyense</name>
    <dbReference type="NCBI Taxonomy" id="320787"/>
    <lineage>
        <taxon>Bacteria</taxon>
        <taxon>Pseudomonadati</taxon>
        <taxon>Bacteroidota</taxon>
        <taxon>Cytophagia</taxon>
        <taxon>Cytophagales</taxon>
        <taxon>Cyclobacteriaceae</taxon>
        <taxon>Cyclobacterium</taxon>
    </lineage>
</organism>
<keyword evidence="1" id="KW-0812">Transmembrane</keyword>
<feature type="transmembrane region" description="Helical" evidence="1">
    <location>
        <begin position="6"/>
        <end position="24"/>
    </location>
</feature>
<dbReference type="KEGG" id="camu:CA2015_3421"/>
<dbReference type="OrthoDB" id="840065at2"/>
<keyword evidence="1" id="KW-1133">Transmembrane helix</keyword>
<sequence>MSTYILIYAVLGVALGLLFTIKAIRNAADDPENFDQFKREGKFHKPANWKVGRMPENNKKEDSLNFQLLEPETEYHQIYMN</sequence>
<accession>A0A0H4PID5</accession>
<name>A0A0H4PID5_9BACT</name>
<dbReference type="AlphaFoldDB" id="A0A0H4PID5"/>
<dbReference type="Proteomes" id="UP000036520">
    <property type="component" value="Chromosome"/>
</dbReference>